<sequence>MNDEHPDARDEEQTVASVRRILTITAERLRSTDAHDEALAQFVAPRRVLLVFTKDAVLLPVGRVWRLGVFLLAPNGTLYATGSTTRAVAPGYPGFQSVSSENRRDYRAAAFRGPFARGETVNFGASEVDLAPSALRTSTGPLFLRDERALVRWTVTASDDSAVDLEQYLSDRVGLLLERPAES</sequence>
<comment type="caution">
    <text evidence="1">The sequence shown here is derived from an EMBL/GenBank/DDBJ whole genome shotgun (WGS) entry which is preliminary data.</text>
</comment>
<name>A0A7Z0EFS9_9MICO</name>
<evidence type="ECO:0000313" key="1">
    <source>
        <dbReference type="EMBL" id="NYJ20132.1"/>
    </source>
</evidence>
<accession>A0A7Z0EFS9</accession>
<protein>
    <submittedName>
        <fullName evidence="1">Uncharacterized protein</fullName>
    </submittedName>
</protein>
<gene>
    <name evidence="1" type="ORF">HNR05_001923</name>
</gene>
<dbReference type="Proteomes" id="UP000537260">
    <property type="component" value="Unassembled WGS sequence"/>
</dbReference>
<keyword evidence="2" id="KW-1185">Reference proteome</keyword>
<organism evidence="1 2">
    <name type="scientific">Glaciibacter psychrotolerans</name>
    <dbReference type="NCBI Taxonomy" id="670054"/>
    <lineage>
        <taxon>Bacteria</taxon>
        <taxon>Bacillati</taxon>
        <taxon>Actinomycetota</taxon>
        <taxon>Actinomycetes</taxon>
        <taxon>Micrococcales</taxon>
        <taxon>Microbacteriaceae</taxon>
        <taxon>Glaciibacter</taxon>
    </lineage>
</organism>
<dbReference type="EMBL" id="JACCFM010000001">
    <property type="protein sequence ID" value="NYJ20132.1"/>
    <property type="molecule type" value="Genomic_DNA"/>
</dbReference>
<dbReference type="RefSeq" id="WP_179578785.1">
    <property type="nucleotide sequence ID" value="NZ_JACCFM010000001.1"/>
</dbReference>
<proteinExistence type="predicted"/>
<evidence type="ECO:0000313" key="2">
    <source>
        <dbReference type="Proteomes" id="UP000537260"/>
    </source>
</evidence>
<dbReference type="AlphaFoldDB" id="A0A7Z0EFS9"/>
<reference evidence="1 2" key="1">
    <citation type="submission" date="2020-07" db="EMBL/GenBank/DDBJ databases">
        <title>Sequencing the genomes of 1000 actinobacteria strains.</title>
        <authorList>
            <person name="Klenk H.-P."/>
        </authorList>
    </citation>
    <scope>NUCLEOTIDE SEQUENCE [LARGE SCALE GENOMIC DNA]</scope>
    <source>
        <strain evidence="1 2">LI1</strain>
    </source>
</reference>